<comment type="caution">
    <text evidence="2">The sequence shown here is derived from an EMBL/GenBank/DDBJ whole genome shotgun (WGS) entry which is preliminary data.</text>
</comment>
<evidence type="ECO:0000259" key="1">
    <source>
        <dbReference type="Pfam" id="PF13843"/>
    </source>
</evidence>
<evidence type="ECO:0000313" key="3">
    <source>
        <dbReference type="Proteomes" id="UP000887116"/>
    </source>
</evidence>
<dbReference type="EMBL" id="BMAO01011527">
    <property type="protein sequence ID" value="GFQ74414.1"/>
    <property type="molecule type" value="Genomic_DNA"/>
</dbReference>
<proteinExistence type="predicted"/>
<dbReference type="GO" id="GO:0043565">
    <property type="term" value="F:sequence-specific DNA binding"/>
    <property type="evidence" value="ECO:0007669"/>
    <property type="project" value="TreeGrafter"/>
</dbReference>
<dbReference type="PANTHER" id="PTHR47055">
    <property type="entry name" value="DDE_TNP_1_7 DOMAIN-CONTAINING PROTEIN"/>
    <property type="match status" value="1"/>
</dbReference>
<dbReference type="InterPro" id="IPR052638">
    <property type="entry name" value="PiggyBac_TE-derived"/>
</dbReference>
<dbReference type="InterPro" id="IPR029526">
    <property type="entry name" value="PGBD"/>
</dbReference>
<gene>
    <name evidence="2" type="primary">NCL1_41078</name>
    <name evidence="2" type="ORF">TNCT_515761</name>
</gene>
<sequence>MEYYFFTTANEIRVFIGILLLTGYHSNSCERDYWSDAEDYGITLVKNDMSRNRYQKMKSYLHFVSNGTVNQHVQD</sequence>
<dbReference type="AlphaFoldDB" id="A0A8X6FBA4"/>
<keyword evidence="3" id="KW-1185">Reference proteome</keyword>
<dbReference type="OrthoDB" id="8028818at2759"/>
<dbReference type="Pfam" id="PF13843">
    <property type="entry name" value="DDE_Tnp_1_7"/>
    <property type="match status" value="1"/>
</dbReference>
<accession>A0A8X6FBA4</accession>
<evidence type="ECO:0000313" key="2">
    <source>
        <dbReference type="EMBL" id="GFQ74414.1"/>
    </source>
</evidence>
<reference evidence="2" key="1">
    <citation type="submission" date="2020-07" db="EMBL/GenBank/DDBJ databases">
        <title>Multicomponent nature underlies the extraordinary mechanical properties of spider dragline silk.</title>
        <authorList>
            <person name="Kono N."/>
            <person name="Nakamura H."/>
            <person name="Mori M."/>
            <person name="Yoshida Y."/>
            <person name="Ohtoshi R."/>
            <person name="Malay A.D."/>
            <person name="Moran D.A.P."/>
            <person name="Tomita M."/>
            <person name="Numata K."/>
            <person name="Arakawa K."/>
        </authorList>
    </citation>
    <scope>NUCLEOTIDE SEQUENCE</scope>
</reference>
<organism evidence="2 3">
    <name type="scientific">Trichonephila clavata</name>
    <name type="common">Joro spider</name>
    <name type="synonym">Nephila clavata</name>
    <dbReference type="NCBI Taxonomy" id="2740835"/>
    <lineage>
        <taxon>Eukaryota</taxon>
        <taxon>Metazoa</taxon>
        <taxon>Ecdysozoa</taxon>
        <taxon>Arthropoda</taxon>
        <taxon>Chelicerata</taxon>
        <taxon>Arachnida</taxon>
        <taxon>Araneae</taxon>
        <taxon>Araneomorphae</taxon>
        <taxon>Entelegynae</taxon>
        <taxon>Araneoidea</taxon>
        <taxon>Nephilidae</taxon>
        <taxon>Trichonephila</taxon>
    </lineage>
</organism>
<dbReference type="PANTHER" id="PTHR47055:SF3">
    <property type="entry name" value="PHORBOL-ESTER_DAG-TYPE DOMAIN-CONTAINING PROTEIN"/>
    <property type="match status" value="1"/>
</dbReference>
<name>A0A8X6FBA4_TRICU</name>
<dbReference type="Proteomes" id="UP000887116">
    <property type="component" value="Unassembled WGS sequence"/>
</dbReference>
<protein>
    <submittedName>
        <fullName evidence="2">Zinc finger protein</fullName>
    </submittedName>
</protein>
<feature type="domain" description="PiggyBac transposable element-derived protein" evidence="1">
    <location>
        <begin position="7"/>
        <end position="70"/>
    </location>
</feature>